<dbReference type="HOGENOM" id="CLU_3187161_0_0_4"/>
<name>B1XUG0_POLNS</name>
<feature type="signal peptide" evidence="1">
    <location>
        <begin position="1"/>
        <end position="24"/>
    </location>
</feature>
<dbReference type="KEGG" id="pne:Pnec_0769"/>
<sequence length="46" mass="5006">MKSVRLQASKLFFLAFLLSFGSVANSQIDAGALQQGLEKQLPMPSH</sequence>
<feature type="chain" id="PRO_5002773126" evidence="1">
    <location>
        <begin position="25"/>
        <end position="46"/>
    </location>
</feature>
<evidence type="ECO:0000256" key="1">
    <source>
        <dbReference type="SAM" id="SignalP"/>
    </source>
</evidence>
<evidence type="ECO:0000313" key="2">
    <source>
        <dbReference type="EMBL" id="ACB43987.1"/>
    </source>
</evidence>
<reference evidence="2" key="1">
    <citation type="submission" date="2008-03" db="EMBL/GenBank/DDBJ databases">
        <title>Complete sequence of Polynucleobacter necessarius STIR1.</title>
        <authorList>
            <consortium name="US DOE Joint Genome Institute"/>
            <person name="Copeland A."/>
            <person name="Lucas S."/>
            <person name="Lapidus A."/>
            <person name="Barry K."/>
            <person name="Detter J.C."/>
            <person name="Glavina del Rio T."/>
            <person name="Hammon N."/>
            <person name="Israni S."/>
            <person name="Dalin E."/>
            <person name="Tice H."/>
            <person name="Pitluck S."/>
            <person name="Chain P."/>
            <person name="Malfatti S."/>
            <person name="Shin M."/>
            <person name="Vergez L."/>
            <person name="Schmutz J."/>
            <person name="Larimer F."/>
            <person name="Land M."/>
            <person name="Hauser L."/>
            <person name="Kyrpides N."/>
            <person name="Kim E."/>
            <person name="Hahn M."/>
            <person name="Richardson P."/>
        </authorList>
    </citation>
    <scope>NUCLEOTIDE SEQUENCE [LARGE SCALE GENOMIC DNA]</scope>
    <source>
        <strain evidence="2">STIR1</strain>
    </source>
</reference>
<protein>
    <submittedName>
        <fullName evidence="2">Uncharacterized protein</fullName>
    </submittedName>
</protein>
<accession>B1XUG0</accession>
<gene>
    <name evidence="2" type="ordered locus">Pnec_0769</name>
</gene>
<keyword evidence="1" id="KW-0732">Signal</keyword>
<proteinExistence type="predicted"/>
<organism evidence="2">
    <name type="scientific">Polynucleobacter necessarius subsp. necessarius (strain STIR1)</name>
    <dbReference type="NCBI Taxonomy" id="452638"/>
    <lineage>
        <taxon>Bacteria</taxon>
        <taxon>Pseudomonadati</taxon>
        <taxon>Pseudomonadota</taxon>
        <taxon>Betaproteobacteria</taxon>
        <taxon>Burkholderiales</taxon>
        <taxon>Burkholderiaceae</taxon>
        <taxon>Polynucleobacter</taxon>
    </lineage>
</organism>
<dbReference type="AlphaFoldDB" id="B1XUG0"/>
<dbReference type="EMBL" id="CP001010">
    <property type="protein sequence ID" value="ACB43987.1"/>
    <property type="molecule type" value="Genomic_DNA"/>
</dbReference>